<reference evidence="1" key="1">
    <citation type="journal article" date="2018" name="Genome Biol.">
        <title>SKESA: strategic k-mer extension for scrupulous assemblies.</title>
        <authorList>
            <person name="Souvorov A."/>
            <person name="Agarwala R."/>
            <person name="Lipman D.J."/>
        </authorList>
    </citation>
    <scope>NUCLEOTIDE SEQUENCE</scope>
    <source>
        <strain evidence="1">MA.CK_97/00006015</strain>
        <strain evidence="2">MA.CK_99/00008881</strain>
    </source>
</reference>
<reference evidence="1" key="2">
    <citation type="submission" date="2020-02" db="EMBL/GenBank/DDBJ databases">
        <authorList>
            <consortium name="NCBI Pathogen Detection Project"/>
        </authorList>
    </citation>
    <scope>NUCLEOTIDE SEQUENCE</scope>
    <source>
        <strain evidence="1">MA.CK_97/00006015</strain>
        <strain evidence="2">MA.CK_99/00008881</strain>
    </source>
</reference>
<sequence>MDVLTFYEFVVINHRLRMISETWADLWISLHYLPVSVGRLVWLRYTDITDTHIIFPGRGRYKEVSLLIPAPVSEVIHRRKATWPDDIYIFQSHSNRVKSRRLPVTVIAFNRALKQAAVGLTRKNITSKCA</sequence>
<name>A0A761P5X8_SALER</name>
<gene>
    <name evidence="2" type="ORF">G8387_004590</name>
    <name evidence="1" type="ORF">G8X54_004020</name>
</gene>
<dbReference type="EMBL" id="DAAXZP010000020">
    <property type="protein sequence ID" value="HAG3254712.1"/>
    <property type="molecule type" value="Genomic_DNA"/>
</dbReference>
<evidence type="ECO:0000313" key="2">
    <source>
        <dbReference type="EMBL" id="HAG5005383.1"/>
    </source>
</evidence>
<evidence type="ECO:0008006" key="3">
    <source>
        <dbReference type="Google" id="ProtNLM"/>
    </source>
</evidence>
<comment type="caution">
    <text evidence="1">The sequence shown here is derived from an EMBL/GenBank/DDBJ whole genome shotgun (WGS) entry which is preliminary data.</text>
</comment>
<proteinExistence type="predicted"/>
<accession>A0A761P5X8</accession>
<dbReference type="AlphaFoldDB" id="A0A761P5X8"/>
<dbReference type="EMBL" id="DAAYNX010000024">
    <property type="protein sequence ID" value="HAG5005383.1"/>
    <property type="molecule type" value="Genomic_DNA"/>
</dbReference>
<evidence type="ECO:0000313" key="1">
    <source>
        <dbReference type="EMBL" id="HAG3254712.1"/>
    </source>
</evidence>
<protein>
    <recommendedName>
        <fullName evidence="3">Tyr recombinase domain-containing protein</fullName>
    </recommendedName>
</protein>
<organism evidence="1">
    <name type="scientific">Salmonella enterica</name>
    <name type="common">Salmonella choleraesuis</name>
    <dbReference type="NCBI Taxonomy" id="28901"/>
    <lineage>
        <taxon>Bacteria</taxon>
        <taxon>Pseudomonadati</taxon>
        <taxon>Pseudomonadota</taxon>
        <taxon>Gammaproteobacteria</taxon>
        <taxon>Enterobacterales</taxon>
        <taxon>Enterobacteriaceae</taxon>
        <taxon>Salmonella</taxon>
    </lineage>
</organism>